<dbReference type="InterPro" id="IPR003749">
    <property type="entry name" value="ThiS/MoaD-like"/>
</dbReference>
<dbReference type="Pfam" id="PF02597">
    <property type="entry name" value="ThiS"/>
    <property type="match status" value="1"/>
</dbReference>
<dbReference type="EMBL" id="UOFT01000055">
    <property type="protein sequence ID" value="VAW97114.1"/>
    <property type="molecule type" value="Genomic_DNA"/>
</dbReference>
<sequence length="66" mass="6986">MNIIVNGESQIIEASCTAAQLVEIMGISGGRIAMEVNCEIVPRSTYDVHQFKANDVVEIVHAVGGG</sequence>
<name>A0A3B1ASZ3_9ZZZZ</name>
<dbReference type="PANTHER" id="PTHR34472:SF1">
    <property type="entry name" value="SULFUR CARRIER PROTEIN THIS"/>
    <property type="match status" value="1"/>
</dbReference>
<proteinExistence type="predicted"/>
<accession>A0A3B1ASZ3</accession>
<evidence type="ECO:0000313" key="1">
    <source>
        <dbReference type="EMBL" id="VAW97114.1"/>
    </source>
</evidence>
<organism evidence="1">
    <name type="scientific">hydrothermal vent metagenome</name>
    <dbReference type="NCBI Taxonomy" id="652676"/>
    <lineage>
        <taxon>unclassified sequences</taxon>
        <taxon>metagenomes</taxon>
        <taxon>ecological metagenomes</taxon>
    </lineage>
</organism>
<dbReference type="Gene3D" id="3.10.20.30">
    <property type="match status" value="1"/>
</dbReference>
<dbReference type="CDD" id="cd00565">
    <property type="entry name" value="Ubl_ThiS"/>
    <property type="match status" value="1"/>
</dbReference>
<dbReference type="InterPro" id="IPR016155">
    <property type="entry name" value="Mopterin_synth/thiamin_S_b"/>
</dbReference>
<dbReference type="InterPro" id="IPR010035">
    <property type="entry name" value="Thi_S"/>
</dbReference>
<dbReference type="InterPro" id="IPR012675">
    <property type="entry name" value="Beta-grasp_dom_sf"/>
</dbReference>
<dbReference type="PANTHER" id="PTHR34472">
    <property type="entry name" value="SULFUR CARRIER PROTEIN THIS"/>
    <property type="match status" value="1"/>
</dbReference>
<reference evidence="1" key="1">
    <citation type="submission" date="2018-06" db="EMBL/GenBank/DDBJ databases">
        <authorList>
            <person name="Zhirakovskaya E."/>
        </authorList>
    </citation>
    <scope>NUCLEOTIDE SEQUENCE</scope>
</reference>
<dbReference type="SUPFAM" id="SSF54285">
    <property type="entry name" value="MoaD/ThiS"/>
    <property type="match status" value="1"/>
</dbReference>
<dbReference type="NCBIfam" id="TIGR01683">
    <property type="entry name" value="thiS"/>
    <property type="match status" value="1"/>
</dbReference>
<protein>
    <submittedName>
        <fullName evidence="1">Sulfur carrier protein ThiS</fullName>
    </submittedName>
</protein>
<gene>
    <name evidence="1" type="ORF">MNBD_GAMMA23-1268</name>
</gene>
<dbReference type="AlphaFoldDB" id="A0A3B1ASZ3"/>